<organism evidence="2 3">
    <name type="scientific">Meganyctiphanes norvegica</name>
    <name type="common">Northern krill</name>
    <name type="synonym">Thysanopoda norvegica</name>
    <dbReference type="NCBI Taxonomy" id="48144"/>
    <lineage>
        <taxon>Eukaryota</taxon>
        <taxon>Metazoa</taxon>
        <taxon>Ecdysozoa</taxon>
        <taxon>Arthropoda</taxon>
        <taxon>Crustacea</taxon>
        <taxon>Multicrustacea</taxon>
        <taxon>Malacostraca</taxon>
        <taxon>Eumalacostraca</taxon>
        <taxon>Eucarida</taxon>
        <taxon>Euphausiacea</taxon>
        <taxon>Euphausiidae</taxon>
        <taxon>Meganyctiphanes</taxon>
    </lineage>
</organism>
<reference evidence="2 3" key="1">
    <citation type="submission" date="2024-05" db="EMBL/GenBank/DDBJ databases">
        <authorList>
            <person name="Wallberg A."/>
        </authorList>
    </citation>
    <scope>NUCLEOTIDE SEQUENCE [LARGE SCALE GENOMIC DNA]</scope>
</reference>
<evidence type="ECO:0000313" key="3">
    <source>
        <dbReference type="Proteomes" id="UP001497623"/>
    </source>
</evidence>
<keyword evidence="3" id="KW-1185">Reference proteome</keyword>
<gene>
    <name evidence="2" type="ORF">MNOR_LOCUS7557</name>
</gene>
<evidence type="ECO:0000313" key="2">
    <source>
        <dbReference type="EMBL" id="CAL4069018.1"/>
    </source>
</evidence>
<feature type="region of interest" description="Disordered" evidence="1">
    <location>
        <begin position="62"/>
        <end position="127"/>
    </location>
</feature>
<dbReference type="AlphaFoldDB" id="A0AAV2Q2B8"/>
<feature type="compositionally biased region" description="Low complexity" evidence="1">
    <location>
        <begin position="62"/>
        <end position="79"/>
    </location>
</feature>
<dbReference type="EMBL" id="CAXKWB010003349">
    <property type="protein sequence ID" value="CAL4069018.1"/>
    <property type="molecule type" value="Genomic_DNA"/>
</dbReference>
<protein>
    <submittedName>
        <fullName evidence="2">Uncharacterized protein</fullName>
    </submittedName>
</protein>
<sequence>TSVTESIYHHCHRRGGSCRSWRSYIDCRDLQKLVMSVIKIKRLLLCTVVLLKIINSVATATEPPTTTAMPTTTAQTTTPLPTPSPPEPGTATEPPTTTAMPTTTTQTTPLPTPSPPEPESEPSNLSNVDLPKYELLKLKISKFTISMVKNVLRMDGLNDEDINKVVNVINQLKSTANGGEEMTPHEILIQKIQANNASTDLWDAIGNKVELFGGLPMKMNTGCHNLEHVEFCFCTGDICNTAALENTIHH</sequence>
<feature type="compositionally biased region" description="Low complexity" evidence="1">
    <location>
        <begin position="89"/>
        <end position="109"/>
    </location>
</feature>
<comment type="caution">
    <text evidence="2">The sequence shown here is derived from an EMBL/GenBank/DDBJ whole genome shotgun (WGS) entry which is preliminary data.</text>
</comment>
<proteinExistence type="predicted"/>
<evidence type="ECO:0000256" key="1">
    <source>
        <dbReference type="SAM" id="MobiDB-lite"/>
    </source>
</evidence>
<feature type="non-terminal residue" evidence="2">
    <location>
        <position position="1"/>
    </location>
</feature>
<accession>A0AAV2Q2B8</accession>
<name>A0AAV2Q2B8_MEGNR</name>
<dbReference type="Proteomes" id="UP001497623">
    <property type="component" value="Unassembled WGS sequence"/>
</dbReference>